<evidence type="ECO:0000259" key="2">
    <source>
        <dbReference type="Pfam" id="PF06985"/>
    </source>
</evidence>
<sequence>MTTITVALAPVAEQEQHSGLEEPCEEEEQRQEEDFYEANEANKQENPNKKEGLCDEESCKEEDPEKKQREKRGQREKKRQEPDWGPVFDRRYYGLSTLLQHPTDEPSGLLPAQTTFQYKPLDPPKQEFRWISLLPAEFEDDIFISIVHEEFAIAPKPVFVQNCWAPNYEEVDPNHNIIMVTQNLEIALRHLRDKEEWISMRIDAICIDQQNVAERSHQVAFMGETYRKAAKTYNGLVHSQMTATRRWNGST</sequence>
<accession>A0ABR0FKJ4</accession>
<gene>
    <name evidence="3" type="ORF">QC761_404730</name>
</gene>
<proteinExistence type="predicted"/>
<evidence type="ECO:0000256" key="1">
    <source>
        <dbReference type="SAM" id="MobiDB-lite"/>
    </source>
</evidence>
<feature type="compositionally biased region" description="Basic and acidic residues" evidence="1">
    <location>
        <begin position="40"/>
        <end position="53"/>
    </location>
</feature>
<dbReference type="EMBL" id="JAFFGZ010000006">
    <property type="protein sequence ID" value="KAK4643832.1"/>
    <property type="molecule type" value="Genomic_DNA"/>
</dbReference>
<dbReference type="PANTHER" id="PTHR24148">
    <property type="entry name" value="ANKYRIN REPEAT DOMAIN-CONTAINING PROTEIN 39 HOMOLOG-RELATED"/>
    <property type="match status" value="1"/>
</dbReference>
<reference evidence="3 4" key="1">
    <citation type="journal article" date="2023" name="bioRxiv">
        <title>High-quality genome assemblies of four members of thePodospora anserinaspecies complex.</title>
        <authorList>
            <person name="Ament-Velasquez S.L."/>
            <person name="Vogan A.A."/>
            <person name="Wallerman O."/>
            <person name="Hartmann F."/>
            <person name="Gautier V."/>
            <person name="Silar P."/>
            <person name="Giraud T."/>
            <person name="Johannesson H."/>
        </authorList>
    </citation>
    <scope>NUCLEOTIDE SEQUENCE [LARGE SCALE GENOMIC DNA]</scope>
    <source>
        <strain evidence="3 4">CBS 112042</strain>
    </source>
</reference>
<dbReference type="Proteomes" id="UP001322138">
    <property type="component" value="Unassembled WGS sequence"/>
</dbReference>
<dbReference type="RefSeq" id="XP_062732808.1">
    <property type="nucleotide sequence ID" value="XM_062878754.1"/>
</dbReference>
<organism evidence="3 4">
    <name type="scientific">Podospora bellae-mahoneyi</name>
    <dbReference type="NCBI Taxonomy" id="2093777"/>
    <lineage>
        <taxon>Eukaryota</taxon>
        <taxon>Fungi</taxon>
        <taxon>Dikarya</taxon>
        <taxon>Ascomycota</taxon>
        <taxon>Pezizomycotina</taxon>
        <taxon>Sordariomycetes</taxon>
        <taxon>Sordariomycetidae</taxon>
        <taxon>Sordariales</taxon>
        <taxon>Podosporaceae</taxon>
        <taxon>Podospora</taxon>
    </lineage>
</organism>
<dbReference type="Pfam" id="PF06985">
    <property type="entry name" value="HET"/>
    <property type="match status" value="1"/>
</dbReference>
<evidence type="ECO:0000313" key="3">
    <source>
        <dbReference type="EMBL" id="KAK4643832.1"/>
    </source>
</evidence>
<dbReference type="GeneID" id="87898236"/>
<feature type="region of interest" description="Disordered" evidence="1">
    <location>
        <begin position="1"/>
        <end position="83"/>
    </location>
</feature>
<dbReference type="PANTHER" id="PTHR24148:SF73">
    <property type="entry name" value="HET DOMAIN PROTEIN (AFU_ORTHOLOGUE AFUA_8G01020)"/>
    <property type="match status" value="1"/>
</dbReference>
<name>A0ABR0FKJ4_9PEZI</name>
<dbReference type="InterPro" id="IPR052895">
    <property type="entry name" value="HetReg/Transcr_Mod"/>
</dbReference>
<dbReference type="InterPro" id="IPR010730">
    <property type="entry name" value="HET"/>
</dbReference>
<evidence type="ECO:0000313" key="4">
    <source>
        <dbReference type="Proteomes" id="UP001322138"/>
    </source>
</evidence>
<feature type="domain" description="Heterokaryon incompatibility" evidence="2">
    <location>
        <begin position="168"/>
        <end position="239"/>
    </location>
</feature>
<protein>
    <recommendedName>
        <fullName evidence="2">Heterokaryon incompatibility domain-containing protein</fullName>
    </recommendedName>
</protein>
<feature type="compositionally biased region" description="Basic and acidic residues" evidence="1">
    <location>
        <begin position="61"/>
        <end position="83"/>
    </location>
</feature>
<comment type="caution">
    <text evidence="3">The sequence shown here is derived from an EMBL/GenBank/DDBJ whole genome shotgun (WGS) entry which is preliminary data.</text>
</comment>
<keyword evidence="4" id="KW-1185">Reference proteome</keyword>
<feature type="compositionally biased region" description="Acidic residues" evidence="1">
    <location>
        <begin position="22"/>
        <end position="37"/>
    </location>
</feature>